<protein>
    <recommendedName>
        <fullName evidence="8">Dipeptide epimerase</fullName>
        <ecNumber evidence="8">5.1.1.-</ecNumber>
    </recommendedName>
</protein>
<dbReference type="SUPFAM" id="SSF54826">
    <property type="entry name" value="Enolase N-terminal domain-like"/>
    <property type="match status" value="1"/>
</dbReference>
<keyword evidence="2 7" id="KW-0479">Metal-binding</keyword>
<dbReference type="InterPro" id="IPR029017">
    <property type="entry name" value="Enolase-like_N"/>
</dbReference>
<evidence type="ECO:0000256" key="5">
    <source>
        <dbReference type="PIRSR" id="PIRSR634603-1"/>
    </source>
</evidence>
<dbReference type="FunFam" id="3.30.390.10:FF:000009">
    <property type="entry name" value="Hydrophobic dipeptide epimerase"/>
    <property type="match status" value="1"/>
</dbReference>
<comment type="cofactor">
    <cofactor evidence="7 8">
        <name>Mg(2+)</name>
        <dbReference type="ChEBI" id="CHEBI:18420"/>
    </cofactor>
    <text evidence="7 8">Binds 1 Mg(2+) ion per subunit.</text>
</comment>
<dbReference type="PANTHER" id="PTHR48073:SF2">
    <property type="entry name" value="O-SUCCINYLBENZOATE SYNTHASE"/>
    <property type="match status" value="1"/>
</dbReference>
<keyword evidence="4 8" id="KW-0413">Isomerase</keyword>
<dbReference type="SUPFAM" id="SSF51604">
    <property type="entry name" value="Enolase C-terminal domain-like"/>
    <property type="match status" value="1"/>
</dbReference>
<feature type="binding site" evidence="6">
    <location>
        <position position="322"/>
    </location>
    <ligand>
        <name>substrate</name>
    </ligand>
</feature>
<dbReference type="InterPro" id="IPR013342">
    <property type="entry name" value="Mandelate_racemase_C"/>
</dbReference>
<dbReference type="GO" id="GO:0000287">
    <property type="term" value="F:magnesium ion binding"/>
    <property type="evidence" value="ECO:0007669"/>
    <property type="project" value="UniProtKB-ARBA"/>
</dbReference>
<sequence length="362" mass="39782">MKICNIQVGEIKIPLKKPFKTALREVYTLENVVVKIETDTGNVGYGEAAITPVITGDTMGSIKWAIMEHIRPVIIGMDVENIEEIMNRIDSSLVGNSSPKAAVDMAIYDLYGQLYNAPVYKLLGGYRKKITTDITVSVNDPDEMAEDSIEAIEKGYETIKVKVGKDWKVDLLRLETIREAVGNGIDIRIDANQGWTPKEAVKVLKIMEDRGLNIELVEQPVKAHDIEGLKYVTDNIETPVMADESVFSPKDALNIITNRAVDLINIKLMKTGGIHNALKICDMAEIYGVECMLGCMMESKIGLTAASHLAGAKSIITKFDLDAPNLCAEDPVNGGAVYEESLIRLDNSPGFGFKDIGNLIYD</sequence>
<dbReference type="InterPro" id="IPR013341">
    <property type="entry name" value="Mandelate_racemase_N_dom"/>
</dbReference>
<dbReference type="SFLD" id="SFLDG00180">
    <property type="entry name" value="muconate_cycloisomerase"/>
    <property type="match status" value="2"/>
</dbReference>
<evidence type="ECO:0000256" key="2">
    <source>
        <dbReference type="ARBA" id="ARBA00022723"/>
    </source>
</evidence>
<dbReference type="EC" id="5.1.1.-" evidence="8"/>
<reference evidence="10 11" key="1">
    <citation type="submission" date="2019-08" db="EMBL/GenBank/DDBJ databases">
        <title>In-depth cultivation of the pig gut microbiome towards novel bacterial diversity and tailored functional studies.</title>
        <authorList>
            <person name="Wylensek D."/>
            <person name="Hitch T.C.A."/>
            <person name="Clavel T."/>
        </authorList>
    </citation>
    <scope>NUCLEOTIDE SEQUENCE [LARGE SCALE GENOMIC DNA]</scope>
    <source>
        <strain evidence="10 11">Med78-601-WT-4W-RMD-3</strain>
    </source>
</reference>
<dbReference type="CDD" id="cd03319">
    <property type="entry name" value="L-Ala-DL-Glu_epimerase"/>
    <property type="match status" value="1"/>
</dbReference>
<feature type="binding site" evidence="7">
    <location>
        <position position="218"/>
    </location>
    <ligand>
        <name>Mg(2+)</name>
        <dbReference type="ChEBI" id="CHEBI:18420"/>
    </ligand>
</feature>
<dbReference type="Proteomes" id="UP000462760">
    <property type="component" value="Unassembled WGS sequence"/>
</dbReference>
<dbReference type="Gene3D" id="3.20.20.120">
    <property type="entry name" value="Enolase-like C-terminal domain"/>
    <property type="match status" value="1"/>
</dbReference>
<dbReference type="Gene3D" id="3.30.390.10">
    <property type="entry name" value="Enolase-like, N-terminal domain"/>
    <property type="match status" value="1"/>
</dbReference>
<feature type="active site" description="Proton acceptor; specific for (R)-substrate epimerization" evidence="5">
    <location>
        <position position="162"/>
    </location>
</feature>
<feature type="binding site" evidence="6">
    <location>
        <position position="24"/>
    </location>
    <ligand>
        <name>substrate</name>
    </ligand>
</feature>
<gene>
    <name evidence="10" type="ORF">FYJ27_04970</name>
</gene>
<evidence type="ECO:0000256" key="8">
    <source>
        <dbReference type="RuleBase" id="RU366006"/>
    </source>
</evidence>
<evidence type="ECO:0000256" key="3">
    <source>
        <dbReference type="ARBA" id="ARBA00022842"/>
    </source>
</evidence>
<dbReference type="SFLD" id="SFLDF00010">
    <property type="entry name" value="dipeptide_epimerase"/>
    <property type="match status" value="1"/>
</dbReference>
<accession>A0A844FGL8</accession>
<dbReference type="EMBL" id="VULR01000005">
    <property type="protein sequence ID" value="MSS43085.1"/>
    <property type="molecule type" value="Genomic_DNA"/>
</dbReference>
<feature type="binding site" evidence="6">
    <location>
        <position position="320"/>
    </location>
    <ligand>
        <name>substrate</name>
    </ligand>
</feature>
<evidence type="ECO:0000256" key="6">
    <source>
        <dbReference type="PIRSR" id="PIRSR634603-2"/>
    </source>
</evidence>
<dbReference type="InterPro" id="IPR034603">
    <property type="entry name" value="Dipeptide_epimerase"/>
</dbReference>
<feature type="binding site" evidence="6">
    <location>
        <position position="295"/>
    </location>
    <ligand>
        <name>substrate</name>
    </ligand>
</feature>
<organism evidence="10 11">
    <name type="scientific">Anaerosalibacter bizertensis</name>
    <dbReference type="NCBI Taxonomy" id="932217"/>
    <lineage>
        <taxon>Bacteria</taxon>
        <taxon>Bacillati</taxon>
        <taxon>Bacillota</taxon>
        <taxon>Tissierellia</taxon>
        <taxon>Tissierellales</taxon>
        <taxon>Sporanaerobacteraceae</taxon>
        <taxon>Anaerosalibacter</taxon>
    </lineage>
</organism>
<feature type="binding site" evidence="6">
    <location>
        <position position="135"/>
    </location>
    <ligand>
        <name>substrate</name>
    </ligand>
</feature>
<name>A0A844FGL8_9FIRM</name>
<dbReference type="AlphaFoldDB" id="A0A844FGL8"/>
<dbReference type="SMART" id="SM00922">
    <property type="entry name" value="MR_MLE"/>
    <property type="match status" value="1"/>
</dbReference>
<dbReference type="SFLD" id="SFLDS00001">
    <property type="entry name" value="Enolase"/>
    <property type="match status" value="2"/>
</dbReference>
<dbReference type="PANTHER" id="PTHR48073">
    <property type="entry name" value="O-SUCCINYLBENZOATE SYNTHASE-RELATED"/>
    <property type="match status" value="1"/>
</dbReference>
<dbReference type="InterPro" id="IPR036849">
    <property type="entry name" value="Enolase-like_C_sf"/>
</dbReference>
<feature type="binding site" evidence="6">
    <location>
        <position position="160"/>
    </location>
    <ligand>
        <name>substrate</name>
    </ligand>
</feature>
<feature type="binding site" evidence="7">
    <location>
        <position position="190"/>
    </location>
    <ligand>
        <name>Mg(2+)</name>
        <dbReference type="ChEBI" id="CHEBI:18420"/>
    </ligand>
</feature>
<feature type="active site" description="Proton acceptor; specific for (S)-substrate epimerization" evidence="5">
    <location>
        <position position="267"/>
    </location>
</feature>
<evidence type="ECO:0000313" key="11">
    <source>
        <dbReference type="Proteomes" id="UP000462760"/>
    </source>
</evidence>
<evidence type="ECO:0000256" key="1">
    <source>
        <dbReference type="ARBA" id="ARBA00008031"/>
    </source>
</evidence>
<feature type="binding site" evidence="7">
    <location>
        <position position="243"/>
    </location>
    <ligand>
        <name>Mg(2+)</name>
        <dbReference type="ChEBI" id="CHEBI:18420"/>
    </ligand>
</feature>
<evidence type="ECO:0000259" key="9">
    <source>
        <dbReference type="SMART" id="SM00922"/>
    </source>
</evidence>
<keyword evidence="3 7" id="KW-0460">Magnesium</keyword>
<dbReference type="GO" id="GO:0006518">
    <property type="term" value="P:peptide metabolic process"/>
    <property type="evidence" value="ECO:0007669"/>
    <property type="project" value="UniProtKB-ARBA"/>
</dbReference>
<evidence type="ECO:0000256" key="4">
    <source>
        <dbReference type="ARBA" id="ARBA00023235"/>
    </source>
</evidence>
<evidence type="ECO:0000256" key="7">
    <source>
        <dbReference type="PIRSR" id="PIRSR634603-3"/>
    </source>
</evidence>
<evidence type="ECO:0000313" key="10">
    <source>
        <dbReference type="EMBL" id="MSS43085.1"/>
    </source>
</evidence>
<dbReference type="SFLD" id="SFLDF00009">
    <property type="entry name" value="o-succinylbenzoate_synthase"/>
    <property type="match status" value="1"/>
</dbReference>
<proteinExistence type="inferred from homology"/>
<comment type="caution">
    <text evidence="10">The sequence shown here is derived from an EMBL/GenBank/DDBJ whole genome shotgun (WGS) entry which is preliminary data.</text>
</comment>
<dbReference type="Pfam" id="PF13378">
    <property type="entry name" value="MR_MLE_C"/>
    <property type="match status" value="1"/>
</dbReference>
<feature type="domain" description="Mandelate racemase/muconate lactonizing enzyme C-terminal" evidence="9">
    <location>
        <begin position="141"/>
        <end position="239"/>
    </location>
</feature>
<dbReference type="GO" id="GO:0016855">
    <property type="term" value="F:racemase and epimerase activity, acting on amino acids and derivatives"/>
    <property type="evidence" value="ECO:0007669"/>
    <property type="project" value="UniProtKB-UniRule"/>
</dbReference>
<comment type="similarity">
    <text evidence="1 8">Belongs to the mandelate racemase/muconate lactonizing enzyme family.</text>
</comment>
<dbReference type="InterPro" id="IPR029065">
    <property type="entry name" value="Enolase_C-like"/>
</dbReference>
<dbReference type="OrthoDB" id="9775391at2"/>
<dbReference type="Pfam" id="PF02746">
    <property type="entry name" value="MR_MLE_N"/>
    <property type="match status" value="1"/>
</dbReference>
<dbReference type="RefSeq" id="WP_154483762.1">
    <property type="nucleotide sequence ID" value="NZ_JAHLOA010000001.1"/>
</dbReference>
<feature type="binding site" evidence="6">
    <location>
        <position position="297"/>
    </location>
    <ligand>
        <name>substrate</name>
    </ligand>
</feature>